<sequence>MARAIRFDEYGDVDVLRVEDVQLPAPGPGQVLVEVRAAGINPGEAAIRRGFLHERFPATFPSGQGSDFAGVVAELGEGVEEIRVGDEVIGFVDTRSSHAEFVVAEASNLTPRPDGVSWEAAGALFVAGTTAYAAVRAVCPREGETVVVSGAAGGVGSLAVQLAKLSGATVIGLASEANHAWLRELDVIPVSYGDGVRERIEAAAPGGVHAFVDTFGSGYVDLALHLGIHPGRIDTVIDFAAAEKYNVKTDGNAAAASAEVLRELSLLVGKGLLEVPIARVYSLDEVRDAYRDLERRHTRGKIVLRP</sequence>
<dbReference type="InterPro" id="IPR011032">
    <property type="entry name" value="GroES-like_sf"/>
</dbReference>
<dbReference type="SUPFAM" id="SSF51735">
    <property type="entry name" value="NAD(P)-binding Rossmann-fold domains"/>
    <property type="match status" value="1"/>
</dbReference>
<dbReference type="Proteomes" id="UP001227101">
    <property type="component" value="Chromosome"/>
</dbReference>
<dbReference type="PANTHER" id="PTHR44154:SF1">
    <property type="entry name" value="QUINONE OXIDOREDUCTASE"/>
    <property type="match status" value="1"/>
</dbReference>
<keyword evidence="1" id="KW-0521">NADP</keyword>
<organism evidence="3 4">
    <name type="scientific">Amycolatopsis nalaikhensis</name>
    <dbReference type="NCBI Taxonomy" id="715472"/>
    <lineage>
        <taxon>Bacteria</taxon>
        <taxon>Bacillati</taxon>
        <taxon>Actinomycetota</taxon>
        <taxon>Actinomycetes</taxon>
        <taxon>Pseudonocardiales</taxon>
        <taxon>Pseudonocardiaceae</taxon>
        <taxon>Amycolatopsis</taxon>
    </lineage>
</organism>
<evidence type="ECO:0000259" key="2">
    <source>
        <dbReference type="SMART" id="SM00829"/>
    </source>
</evidence>
<dbReference type="InterPro" id="IPR013154">
    <property type="entry name" value="ADH-like_N"/>
</dbReference>
<dbReference type="CDD" id="cd05289">
    <property type="entry name" value="MDR_like_2"/>
    <property type="match status" value="1"/>
</dbReference>
<evidence type="ECO:0000313" key="4">
    <source>
        <dbReference type="Proteomes" id="UP001227101"/>
    </source>
</evidence>
<dbReference type="InterPro" id="IPR020843">
    <property type="entry name" value="ER"/>
</dbReference>
<dbReference type="SUPFAM" id="SSF50129">
    <property type="entry name" value="GroES-like"/>
    <property type="match status" value="1"/>
</dbReference>
<dbReference type="InterPro" id="IPR036291">
    <property type="entry name" value="NAD(P)-bd_dom_sf"/>
</dbReference>
<dbReference type="Gene3D" id="3.40.50.720">
    <property type="entry name" value="NAD(P)-binding Rossmann-like Domain"/>
    <property type="match status" value="1"/>
</dbReference>
<proteinExistence type="predicted"/>
<dbReference type="GO" id="GO:0016491">
    <property type="term" value="F:oxidoreductase activity"/>
    <property type="evidence" value="ECO:0007669"/>
    <property type="project" value="UniProtKB-KW"/>
</dbReference>
<dbReference type="PANTHER" id="PTHR44154">
    <property type="entry name" value="QUINONE OXIDOREDUCTASE"/>
    <property type="match status" value="1"/>
</dbReference>
<evidence type="ECO:0000256" key="1">
    <source>
        <dbReference type="ARBA" id="ARBA00022857"/>
    </source>
</evidence>
<dbReference type="InterPro" id="IPR051603">
    <property type="entry name" value="Zinc-ADH_QOR/CCCR"/>
</dbReference>
<dbReference type="RefSeq" id="WP_285449534.1">
    <property type="nucleotide sequence ID" value="NZ_CP127173.1"/>
</dbReference>
<dbReference type="EC" id="1.-.-.-" evidence="3"/>
<reference evidence="3 4" key="1">
    <citation type="submission" date="2023-06" db="EMBL/GenBank/DDBJ databases">
        <authorList>
            <person name="Oyuntsetseg B."/>
            <person name="Kim S.B."/>
        </authorList>
    </citation>
    <scope>NUCLEOTIDE SEQUENCE [LARGE SCALE GENOMIC DNA]</scope>
    <source>
        <strain evidence="3 4">2-2</strain>
    </source>
</reference>
<dbReference type="EMBL" id="CP127173">
    <property type="protein sequence ID" value="WIV53143.1"/>
    <property type="molecule type" value="Genomic_DNA"/>
</dbReference>
<accession>A0ABY8X9S5</accession>
<keyword evidence="3" id="KW-0560">Oxidoreductase</keyword>
<dbReference type="Gene3D" id="3.90.180.10">
    <property type="entry name" value="Medium-chain alcohol dehydrogenases, catalytic domain"/>
    <property type="match status" value="1"/>
</dbReference>
<name>A0ABY8X9S5_9PSEU</name>
<keyword evidence="4" id="KW-1185">Reference proteome</keyword>
<dbReference type="Pfam" id="PF08240">
    <property type="entry name" value="ADH_N"/>
    <property type="match status" value="1"/>
</dbReference>
<gene>
    <name evidence="3" type="ORF">QP939_29975</name>
</gene>
<protein>
    <submittedName>
        <fullName evidence="3">NADP-dependent oxidoreductase</fullName>
        <ecNumber evidence="3">1.-.-.-</ecNumber>
    </submittedName>
</protein>
<feature type="domain" description="Enoyl reductase (ER)" evidence="2">
    <location>
        <begin position="11"/>
        <end position="304"/>
    </location>
</feature>
<dbReference type="SMART" id="SM00829">
    <property type="entry name" value="PKS_ER"/>
    <property type="match status" value="1"/>
</dbReference>
<evidence type="ECO:0000313" key="3">
    <source>
        <dbReference type="EMBL" id="WIV53143.1"/>
    </source>
</evidence>
<dbReference type="Pfam" id="PF13602">
    <property type="entry name" value="ADH_zinc_N_2"/>
    <property type="match status" value="1"/>
</dbReference>